<dbReference type="Proteomes" id="UP000242258">
    <property type="component" value="Unassembled WGS sequence"/>
</dbReference>
<dbReference type="PANTHER" id="PTHR22916">
    <property type="entry name" value="GLYCOSYLTRANSFERASE"/>
    <property type="match status" value="1"/>
</dbReference>
<dbReference type="RefSeq" id="WP_070050700.1">
    <property type="nucleotide sequence ID" value="NZ_CBCSDO010000006.1"/>
</dbReference>
<keyword evidence="4" id="KW-1185">Reference proteome</keyword>
<gene>
    <name evidence="3" type="ORF">BI198_06250</name>
</gene>
<accession>A0A1E7QA51</accession>
<dbReference type="InterPro" id="IPR001173">
    <property type="entry name" value="Glyco_trans_2-like"/>
</dbReference>
<protein>
    <recommendedName>
        <fullName evidence="2">Glycosyltransferase 2-like domain-containing protein</fullName>
    </recommendedName>
</protein>
<reference evidence="4" key="1">
    <citation type="submission" date="2016-09" db="EMBL/GenBank/DDBJ databases">
        <authorList>
            <person name="Wan X."/>
            <person name="Hou S."/>
        </authorList>
    </citation>
    <scope>NUCLEOTIDE SEQUENCE [LARGE SCALE GENOMIC DNA]</scope>
    <source>
        <strain evidence="4">KH87</strain>
    </source>
</reference>
<sequence>MASDIKVSVCVVTYNQEKYIAECLQSLVDQKTNFRFEIIVSDDCSSDRTQSIISEFAKIYPDIIKPIYRAKNIGGGENYTLTHAMAVGQYIAHMDGDDYALPGKLQNQNDYLDNNPECNFVWHPMRQLMPNDKFKNTLENKHLLYNKKFYKKDIIQFMAIGGNSSKMYRAKVRNIATPNFELLDYFINVEQVNDGYAAFSTNKPLGVYRTEIGVSSSGIKTKLILIKCFKFLSEKYPNYRLQINTANLTCLLVDGKNFRFSAWPFLKSFIMTFHVLSIFNFIKSIKIIKLIKN</sequence>
<dbReference type="Gene3D" id="3.90.550.10">
    <property type="entry name" value="Spore Coat Polysaccharide Biosynthesis Protein SpsA, Chain A"/>
    <property type="match status" value="1"/>
</dbReference>
<dbReference type="OrthoDB" id="9802649at2"/>
<dbReference type="SUPFAM" id="SSF53448">
    <property type="entry name" value="Nucleotide-diphospho-sugar transferases"/>
    <property type="match status" value="1"/>
</dbReference>
<dbReference type="CDD" id="cd00761">
    <property type="entry name" value="Glyco_tranf_GTA_type"/>
    <property type="match status" value="1"/>
</dbReference>
<dbReference type="Pfam" id="PF00535">
    <property type="entry name" value="Glycos_transf_2"/>
    <property type="match status" value="1"/>
</dbReference>
<evidence type="ECO:0000313" key="3">
    <source>
        <dbReference type="EMBL" id="OEY70971.1"/>
    </source>
</evidence>
<comment type="caution">
    <text evidence="3">The sequence shown here is derived from an EMBL/GenBank/DDBJ whole genome shotgun (WGS) entry which is preliminary data.</text>
</comment>
<dbReference type="InterPro" id="IPR029044">
    <property type="entry name" value="Nucleotide-diphossugar_trans"/>
</dbReference>
<evidence type="ECO:0000256" key="1">
    <source>
        <dbReference type="SAM" id="Phobius"/>
    </source>
</evidence>
<evidence type="ECO:0000313" key="4">
    <source>
        <dbReference type="Proteomes" id="UP000242258"/>
    </source>
</evidence>
<feature type="transmembrane region" description="Helical" evidence="1">
    <location>
        <begin position="262"/>
        <end position="282"/>
    </location>
</feature>
<dbReference type="STRING" id="1628148.BI198_06250"/>
<dbReference type="PANTHER" id="PTHR22916:SF71">
    <property type="entry name" value="GLYCOSYL TRANSFERASE"/>
    <property type="match status" value="1"/>
</dbReference>
<keyword evidence="1" id="KW-0812">Transmembrane</keyword>
<evidence type="ECO:0000259" key="2">
    <source>
        <dbReference type="Pfam" id="PF00535"/>
    </source>
</evidence>
<keyword evidence="1" id="KW-1133">Transmembrane helix</keyword>
<organism evidence="3 4">
    <name type="scientific">Rheinheimera salexigens</name>
    <dbReference type="NCBI Taxonomy" id="1628148"/>
    <lineage>
        <taxon>Bacteria</taxon>
        <taxon>Pseudomonadati</taxon>
        <taxon>Pseudomonadota</taxon>
        <taxon>Gammaproteobacteria</taxon>
        <taxon>Chromatiales</taxon>
        <taxon>Chromatiaceae</taxon>
        <taxon>Rheinheimera</taxon>
    </lineage>
</organism>
<proteinExistence type="predicted"/>
<feature type="domain" description="Glycosyltransferase 2-like" evidence="2">
    <location>
        <begin position="8"/>
        <end position="156"/>
    </location>
</feature>
<dbReference type="AlphaFoldDB" id="A0A1E7QA51"/>
<dbReference type="EMBL" id="MKEK01000001">
    <property type="protein sequence ID" value="OEY70971.1"/>
    <property type="molecule type" value="Genomic_DNA"/>
</dbReference>
<keyword evidence="1" id="KW-0472">Membrane</keyword>
<name>A0A1E7QA51_9GAMM</name>
<dbReference type="GO" id="GO:0016758">
    <property type="term" value="F:hexosyltransferase activity"/>
    <property type="evidence" value="ECO:0007669"/>
    <property type="project" value="UniProtKB-ARBA"/>
</dbReference>